<reference evidence="7" key="2">
    <citation type="journal article" date="2018" name="Plant J.">
        <title>The Sorghum bicolor reference genome: improved assembly, gene annotations, a transcriptome atlas, and signatures of genome organization.</title>
        <authorList>
            <person name="McCormick R.F."/>
            <person name="Truong S.K."/>
            <person name="Sreedasyam A."/>
            <person name="Jenkins J."/>
            <person name="Shu S."/>
            <person name="Sims D."/>
            <person name="Kennedy M."/>
            <person name="Amirebrahimi M."/>
            <person name="Weers B.D."/>
            <person name="McKinley B."/>
            <person name="Mattison A."/>
            <person name="Morishige D.T."/>
            <person name="Grimwood J."/>
            <person name="Schmutz J."/>
            <person name="Mullet J.E."/>
        </authorList>
    </citation>
    <scope>NUCLEOTIDE SEQUENCE [LARGE SCALE GENOMIC DNA]</scope>
    <source>
        <strain evidence="7">cv. BTx623</strain>
    </source>
</reference>
<reference evidence="6 7" key="1">
    <citation type="journal article" date="2009" name="Nature">
        <title>The Sorghum bicolor genome and the diversification of grasses.</title>
        <authorList>
            <person name="Paterson A.H."/>
            <person name="Bowers J.E."/>
            <person name="Bruggmann R."/>
            <person name="Dubchak I."/>
            <person name="Grimwood J."/>
            <person name="Gundlach H."/>
            <person name="Haberer G."/>
            <person name="Hellsten U."/>
            <person name="Mitros T."/>
            <person name="Poliakov A."/>
            <person name="Schmutz J."/>
            <person name="Spannagl M."/>
            <person name="Tang H."/>
            <person name="Wang X."/>
            <person name="Wicker T."/>
            <person name="Bharti A.K."/>
            <person name="Chapman J."/>
            <person name="Feltus F.A."/>
            <person name="Gowik U."/>
            <person name="Grigoriev I.V."/>
            <person name="Lyons E."/>
            <person name="Maher C.A."/>
            <person name="Martis M."/>
            <person name="Narechania A."/>
            <person name="Otillar R.P."/>
            <person name="Penning B.W."/>
            <person name="Salamov A.A."/>
            <person name="Wang Y."/>
            <person name="Zhang L."/>
            <person name="Carpita N.C."/>
            <person name="Freeling M."/>
            <person name="Gingle A.R."/>
            <person name="Hash C.T."/>
            <person name="Keller B."/>
            <person name="Klein P."/>
            <person name="Kresovich S."/>
            <person name="McCann M.C."/>
            <person name="Ming R."/>
            <person name="Peterson D.G."/>
            <person name="Mehboob-ur-Rahman"/>
            <person name="Ware D."/>
            <person name="Westhoff P."/>
            <person name="Mayer K.F."/>
            <person name="Messing J."/>
            <person name="Rokhsar D.S."/>
        </authorList>
    </citation>
    <scope>NUCLEOTIDE SEQUENCE [LARGE SCALE GENOMIC DNA]</scope>
    <source>
        <strain evidence="7">cv. BTx623</strain>
    </source>
</reference>
<dbReference type="Proteomes" id="UP000000768">
    <property type="component" value="Chromosome 3"/>
</dbReference>
<gene>
    <name evidence="6" type="ORF">SORBI_3003G303400</name>
</gene>
<name>A0A1B6Q683_SORBI</name>
<dbReference type="Gene3D" id="1.10.510.10">
    <property type="entry name" value="Transferase(Phosphotransferase) domain 1"/>
    <property type="match status" value="1"/>
</dbReference>
<keyword evidence="5" id="KW-0067">ATP-binding</keyword>
<keyword evidence="7" id="KW-1185">Reference proteome</keyword>
<dbReference type="PANTHER" id="PTHR43895:SF140">
    <property type="entry name" value="CBL-INTERACTING SERINE_THREONINE-PROTEIN KINASE 12"/>
    <property type="match status" value="1"/>
</dbReference>
<dbReference type="eggNOG" id="KOG0583">
    <property type="taxonomic scope" value="Eukaryota"/>
</dbReference>
<evidence type="ECO:0000256" key="3">
    <source>
        <dbReference type="ARBA" id="ARBA00022741"/>
    </source>
</evidence>
<organism evidence="6 7">
    <name type="scientific">Sorghum bicolor</name>
    <name type="common">Sorghum</name>
    <name type="synonym">Sorghum vulgare</name>
    <dbReference type="NCBI Taxonomy" id="4558"/>
    <lineage>
        <taxon>Eukaryota</taxon>
        <taxon>Viridiplantae</taxon>
        <taxon>Streptophyta</taxon>
        <taxon>Embryophyta</taxon>
        <taxon>Tracheophyta</taxon>
        <taxon>Spermatophyta</taxon>
        <taxon>Magnoliopsida</taxon>
        <taxon>Liliopsida</taxon>
        <taxon>Poales</taxon>
        <taxon>Poaceae</taxon>
        <taxon>PACMAD clade</taxon>
        <taxon>Panicoideae</taxon>
        <taxon>Andropogonodae</taxon>
        <taxon>Andropogoneae</taxon>
        <taxon>Sorghinae</taxon>
        <taxon>Sorghum</taxon>
    </lineage>
</organism>
<dbReference type="STRING" id="4558.A0A1B6Q683"/>
<dbReference type="InParanoid" id="A0A1B6Q683"/>
<keyword evidence="3" id="KW-0547">Nucleotide-binding</keyword>
<evidence type="ECO:0000313" key="6">
    <source>
        <dbReference type="EMBL" id="KXG33420.1"/>
    </source>
</evidence>
<evidence type="ECO:0000313" key="7">
    <source>
        <dbReference type="Proteomes" id="UP000000768"/>
    </source>
</evidence>
<evidence type="ECO:0000256" key="5">
    <source>
        <dbReference type="ARBA" id="ARBA00022840"/>
    </source>
</evidence>
<dbReference type="EMBL" id="CM000762">
    <property type="protein sequence ID" value="KXG33420.1"/>
    <property type="molecule type" value="Genomic_DNA"/>
</dbReference>
<proteinExistence type="predicted"/>
<dbReference type="GO" id="GO:0005524">
    <property type="term" value="F:ATP binding"/>
    <property type="evidence" value="ECO:0007669"/>
    <property type="project" value="UniProtKB-KW"/>
</dbReference>
<dbReference type="PANTHER" id="PTHR43895">
    <property type="entry name" value="CALCIUM/CALMODULIN-DEPENDENT PROTEIN KINASE KINASE-RELATED"/>
    <property type="match status" value="1"/>
</dbReference>
<keyword evidence="1" id="KW-0723">Serine/threonine-protein kinase</keyword>
<keyword evidence="2" id="KW-0808">Transferase</keyword>
<dbReference type="Gramene" id="KXG33420">
    <property type="protein sequence ID" value="KXG33420"/>
    <property type="gene ID" value="SORBI_3003G303400"/>
</dbReference>
<dbReference type="AlphaFoldDB" id="A0A1B6Q683"/>
<accession>A0A1B6Q683</accession>
<dbReference type="GO" id="GO:0004674">
    <property type="term" value="F:protein serine/threonine kinase activity"/>
    <property type="evidence" value="ECO:0007669"/>
    <property type="project" value="UniProtKB-KW"/>
</dbReference>
<evidence type="ECO:0000256" key="2">
    <source>
        <dbReference type="ARBA" id="ARBA00022679"/>
    </source>
</evidence>
<evidence type="ECO:0000256" key="1">
    <source>
        <dbReference type="ARBA" id="ARBA00022527"/>
    </source>
</evidence>
<keyword evidence="4" id="KW-0418">Kinase</keyword>
<protein>
    <submittedName>
        <fullName evidence="6">Uncharacterized protein</fullName>
    </submittedName>
</protein>
<sequence length="87" mass="9992">MAGYLPFHDKNIMAMYKKIYKGEFRCARWFSKDLTSLLTRAFLTLTPTLGSLCRRLWSSAGSRKNPSLSSSISRMTSCITLWTMRMA</sequence>
<evidence type="ECO:0000256" key="4">
    <source>
        <dbReference type="ARBA" id="ARBA00022777"/>
    </source>
</evidence>